<dbReference type="GO" id="GO:0048029">
    <property type="term" value="F:monosaccharide binding"/>
    <property type="evidence" value="ECO:0007669"/>
    <property type="project" value="InterPro"/>
</dbReference>
<dbReference type="EMBL" id="CP025198">
    <property type="protein sequence ID" value="AXE37218.1"/>
    <property type="molecule type" value="Genomic_DNA"/>
</dbReference>
<dbReference type="RefSeq" id="WP_114043398.1">
    <property type="nucleotide sequence ID" value="NZ_CP025198.1"/>
</dbReference>
<gene>
    <name evidence="6" type="primary">rbsD</name>
    <name evidence="6" type="ORF">JS278_00019</name>
</gene>
<sequence>MRRGGLLNPALCAAVAGLRHTDTFVVADAGLPVPAGVPVIDLSLVFGVPRFEEVLDAVLDEIVVDHAVIADEAVGGEPEGWVRGRIDDVATISHEELKKEVARASFVVRTGETTSFANVIVSCGVPF</sequence>
<dbReference type="Pfam" id="PF05025">
    <property type="entry name" value="RbsD_FucU"/>
    <property type="match status" value="1"/>
</dbReference>
<keyword evidence="4 6" id="KW-0413">Isomerase</keyword>
<keyword evidence="3" id="KW-0963">Cytoplasm</keyword>
<evidence type="ECO:0000256" key="2">
    <source>
        <dbReference type="ARBA" id="ARBA00012862"/>
    </source>
</evidence>
<evidence type="ECO:0000256" key="3">
    <source>
        <dbReference type="ARBA" id="ARBA00022490"/>
    </source>
</evidence>
<dbReference type="InterPro" id="IPR023750">
    <property type="entry name" value="RbsD-like_sf"/>
</dbReference>
<dbReference type="GO" id="GO:0005829">
    <property type="term" value="C:cytosol"/>
    <property type="evidence" value="ECO:0007669"/>
    <property type="project" value="TreeGrafter"/>
</dbReference>
<dbReference type="PANTHER" id="PTHR37831">
    <property type="entry name" value="D-RIBOSE PYRANASE"/>
    <property type="match status" value="1"/>
</dbReference>
<keyword evidence="7" id="KW-1185">Reference proteome</keyword>
<proteinExistence type="predicted"/>
<evidence type="ECO:0000313" key="7">
    <source>
        <dbReference type="Proteomes" id="UP000251995"/>
    </source>
</evidence>
<protein>
    <recommendedName>
        <fullName evidence="2">D-ribose pyranase</fullName>
        <ecNumber evidence="2">5.4.99.62</ecNumber>
    </recommendedName>
</protein>
<comment type="catalytic activity">
    <reaction evidence="1">
        <text>beta-D-ribopyranose = beta-D-ribofuranose</text>
        <dbReference type="Rhea" id="RHEA:25432"/>
        <dbReference type="ChEBI" id="CHEBI:27476"/>
        <dbReference type="ChEBI" id="CHEBI:47002"/>
        <dbReference type="EC" id="5.4.99.62"/>
    </reaction>
</comment>
<evidence type="ECO:0000256" key="1">
    <source>
        <dbReference type="ARBA" id="ARBA00000223"/>
    </source>
</evidence>
<evidence type="ECO:0000256" key="4">
    <source>
        <dbReference type="ARBA" id="ARBA00023235"/>
    </source>
</evidence>
<evidence type="ECO:0000256" key="5">
    <source>
        <dbReference type="ARBA" id="ARBA00023277"/>
    </source>
</evidence>
<dbReference type="InterPro" id="IPR023064">
    <property type="entry name" value="D-ribose_pyranase"/>
</dbReference>
<accession>A0A344UPM0</accession>
<dbReference type="OrthoDB" id="9805009at2"/>
<dbReference type="GO" id="GO:0019303">
    <property type="term" value="P:D-ribose catabolic process"/>
    <property type="evidence" value="ECO:0007669"/>
    <property type="project" value="TreeGrafter"/>
</dbReference>
<dbReference type="InterPro" id="IPR007721">
    <property type="entry name" value="RbsD_FucU"/>
</dbReference>
<evidence type="ECO:0000313" key="6">
    <source>
        <dbReference type="EMBL" id="AXE37218.1"/>
    </source>
</evidence>
<dbReference type="Proteomes" id="UP000251995">
    <property type="component" value="Chromosome"/>
</dbReference>
<dbReference type="EC" id="5.4.99.62" evidence="2"/>
<dbReference type="KEGG" id="acij:JS278_00019"/>
<dbReference type="GO" id="GO:0062193">
    <property type="term" value="F:D-ribose pyranase activity"/>
    <property type="evidence" value="ECO:0007669"/>
    <property type="project" value="UniProtKB-EC"/>
</dbReference>
<dbReference type="SUPFAM" id="SSF102546">
    <property type="entry name" value="RbsD-like"/>
    <property type="match status" value="1"/>
</dbReference>
<dbReference type="Gene3D" id="3.40.1650.10">
    <property type="entry name" value="RbsD-like domain"/>
    <property type="match status" value="1"/>
</dbReference>
<dbReference type="GO" id="GO:0016872">
    <property type="term" value="F:intramolecular lyase activity"/>
    <property type="evidence" value="ECO:0007669"/>
    <property type="project" value="InterPro"/>
</dbReference>
<dbReference type="AlphaFoldDB" id="A0A344UPM0"/>
<dbReference type="NCBIfam" id="NF008761">
    <property type="entry name" value="PRK11797.1"/>
    <property type="match status" value="1"/>
</dbReference>
<organism evidence="6 7">
    <name type="scientific">Acidipropionibacterium virtanenii</name>
    <dbReference type="NCBI Taxonomy" id="2057246"/>
    <lineage>
        <taxon>Bacteria</taxon>
        <taxon>Bacillati</taxon>
        <taxon>Actinomycetota</taxon>
        <taxon>Actinomycetes</taxon>
        <taxon>Propionibacteriales</taxon>
        <taxon>Propionibacteriaceae</taxon>
        <taxon>Acidipropionibacterium</taxon>
    </lineage>
</organism>
<reference evidence="6 7" key="1">
    <citation type="submission" date="2017-12" db="EMBL/GenBank/DDBJ databases">
        <title>The whole genome sequence of the Acidipropionibacterium virtanenii sp. nov. type strain JS278.</title>
        <authorList>
            <person name="Laine P."/>
            <person name="Deptula P."/>
            <person name="Varmanen P."/>
            <person name="Auvinen P."/>
        </authorList>
    </citation>
    <scope>NUCLEOTIDE SEQUENCE [LARGE SCALE GENOMIC DNA]</scope>
    <source>
        <strain evidence="6 7">JS278</strain>
    </source>
</reference>
<dbReference type="PANTHER" id="PTHR37831:SF1">
    <property type="entry name" value="D-RIBOSE PYRANASE"/>
    <property type="match status" value="1"/>
</dbReference>
<keyword evidence="5" id="KW-0119">Carbohydrate metabolism</keyword>
<name>A0A344UPM0_9ACTN</name>